<dbReference type="Proteomes" id="UP000230646">
    <property type="component" value="Unassembled WGS sequence"/>
</dbReference>
<dbReference type="InterPro" id="IPR038475">
    <property type="entry name" value="RecG_C_sf"/>
</dbReference>
<gene>
    <name evidence="1" type="ORF">COZ07_07900</name>
</gene>
<sequence length="238" mass="27936">MILKSAKKPLLEFIDMKVFGGNIIAQREDALEFVKEHIKLHAEIKETERVERWEYPIEALREAITNAICHRNYKISSNVQIRIFDDRVEVWSCGSLPKPLTIEDLKKKHDSVLRNPLIGKCFFLIKYIEQWGTGTNRMIEKCLSYNLPEPLFEEVSGNLVVTFRGKITKEYLEDLNLNKRQILAVEYIKKIGKIINKNYREMFPEISNETARLDLNTMVKKKLLNKRGEKKGAYYTLR</sequence>
<dbReference type="Gene3D" id="3.30.565.60">
    <property type="match status" value="1"/>
</dbReference>
<dbReference type="PANTHER" id="PTHR30595:SF6">
    <property type="entry name" value="SCHLAFEN ALBA-2 DOMAIN-CONTAINING PROTEIN"/>
    <property type="match status" value="1"/>
</dbReference>
<evidence type="ECO:0000313" key="2">
    <source>
        <dbReference type="Proteomes" id="UP000230646"/>
    </source>
</evidence>
<dbReference type="AlphaFoldDB" id="A0A2M7PN35"/>
<evidence type="ECO:0000313" key="1">
    <source>
        <dbReference type="EMBL" id="PIY31821.1"/>
    </source>
</evidence>
<protein>
    <submittedName>
        <fullName evidence="1">Uncharacterized protein</fullName>
    </submittedName>
</protein>
<name>A0A2M7PN35_9BACT</name>
<comment type="caution">
    <text evidence="1">The sequence shown here is derived from an EMBL/GenBank/DDBJ whole genome shotgun (WGS) entry which is preliminary data.</text>
</comment>
<dbReference type="Gene3D" id="1.10.10.10">
    <property type="entry name" value="Winged helix-like DNA-binding domain superfamily/Winged helix DNA-binding domain"/>
    <property type="match status" value="1"/>
</dbReference>
<dbReference type="Pfam" id="PF13749">
    <property type="entry name" value="HATPase_c_4"/>
    <property type="match status" value="1"/>
</dbReference>
<reference evidence="1 2" key="1">
    <citation type="submission" date="2017-09" db="EMBL/GenBank/DDBJ databases">
        <title>Depth-based differentiation of microbial function through sediment-hosted aquifers and enrichment of novel symbionts in the deep terrestrial subsurface.</title>
        <authorList>
            <person name="Probst A.J."/>
            <person name="Ladd B."/>
            <person name="Jarett J.K."/>
            <person name="Geller-Mcgrath D.E."/>
            <person name="Sieber C.M."/>
            <person name="Emerson J.B."/>
            <person name="Anantharaman K."/>
            <person name="Thomas B.C."/>
            <person name="Malmstrom R."/>
            <person name="Stieglmeier M."/>
            <person name="Klingl A."/>
            <person name="Woyke T."/>
            <person name="Ryan C.M."/>
            <person name="Banfield J.F."/>
        </authorList>
    </citation>
    <scope>NUCLEOTIDE SEQUENCE [LARGE SCALE GENOMIC DNA]</scope>
    <source>
        <strain evidence="1">CG_4_10_14_3_um_filter_34_13</strain>
    </source>
</reference>
<dbReference type="PANTHER" id="PTHR30595">
    <property type="entry name" value="GLPR-RELATED TRANSCRIPTIONAL REPRESSOR"/>
    <property type="match status" value="1"/>
</dbReference>
<proteinExistence type="predicted"/>
<organism evidence="1 2">
    <name type="scientific">Candidatus Infernicultor aquiphilus</name>
    <dbReference type="NCBI Taxonomy" id="1805029"/>
    <lineage>
        <taxon>Bacteria</taxon>
        <taxon>Pseudomonadati</taxon>
        <taxon>Atribacterota</taxon>
        <taxon>Candidatus Phoenicimicrobiia</taxon>
        <taxon>Candidatus Pheonicimicrobiales</taxon>
        <taxon>Candidatus Phoenicimicrobiaceae</taxon>
        <taxon>Candidatus Infernicultor</taxon>
    </lineage>
</organism>
<dbReference type="InterPro" id="IPR036388">
    <property type="entry name" value="WH-like_DNA-bd_sf"/>
</dbReference>
<accession>A0A2M7PN35</accession>
<dbReference type="EMBL" id="PFKO01000294">
    <property type="protein sequence ID" value="PIY31821.1"/>
    <property type="molecule type" value="Genomic_DNA"/>
</dbReference>